<comment type="caution">
    <text evidence="2">The sequence shown here is derived from an EMBL/GenBank/DDBJ whole genome shotgun (WGS) entry which is preliminary data.</text>
</comment>
<dbReference type="Proteomes" id="UP001329430">
    <property type="component" value="Chromosome 2"/>
</dbReference>
<name>A0AAN7ZN80_9COLE</name>
<organism evidence="2 3">
    <name type="scientific">Pyrocoelia pectoralis</name>
    <dbReference type="NCBI Taxonomy" id="417401"/>
    <lineage>
        <taxon>Eukaryota</taxon>
        <taxon>Metazoa</taxon>
        <taxon>Ecdysozoa</taxon>
        <taxon>Arthropoda</taxon>
        <taxon>Hexapoda</taxon>
        <taxon>Insecta</taxon>
        <taxon>Pterygota</taxon>
        <taxon>Neoptera</taxon>
        <taxon>Endopterygota</taxon>
        <taxon>Coleoptera</taxon>
        <taxon>Polyphaga</taxon>
        <taxon>Elateriformia</taxon>
        <taxon>Elateroidea</taxon>
        <taxon>Lampyridae</taxon>
        <taxon>Lampyrinae</taxon>
        <taxon>Pyrocoelia</taxon>
    </lineage>
</organism>
<protein>
    <submittedName>
        <fullName evidence="2">Uncharacterized protein</fullName>
    </submittedName>
</protein>
<dbReference type="AlphaFoldDB" id="A0AAN7ZN80"/>
<reference evidence="2 3" key="1">
    <citation type="journal article" date="2024" name="Insects">
        <title>An Improved Chromosome-Level Genome Assembly of the Firefly Pyrocoelia pectoralis.</title>
        <authorList>
            <person name="Fu X."/>
            <person name="Meyer-Rochow V.B."/>
            <person name="Ballantyne L."/>
            <person name="Zhu X."/>
        </authorList>
    </citation>
    <scope>NUCLEOTIDE SEQUENCE [LARGE SCALE GENOMIC DNA]</scope>
    <source>
        <strain evidence="2">XCY_ONT2</strain>
    </source>
</reference>
<feature type="coiled-coil region" evidence="1">
    <location>
        <begin position="17"/>
        <end position="51"/>
    </location>
</feature>
<evidence type="ECO:0000313" key="3">
    <source>
        <dbReference type="Proteomes" id="UP001329430"/>
    </source>
</evidence>
<evidence type="ECO:0000313" key="2">
    <source>
        <dbReference type="EMBL" id="KAK5648557.1"/>
    </source>
</evidence>
<dbReference type="EMBL" id="JAVRBK010000002">
    <property type="protein sequence ID" value="KAK5648557.1"/>
    <property type="molecule type" value="Genomic_DNA"/>
</dbReference>
<keyword evidence="1" id="KW-0175">Coiled coil</keyword>
<gene>
    <name evidence="2" type="ORF">RI129_003449</name>
</gene>
<sequence length="432" mass="50253">MDEMDVDLDDIGQDPIQRFLLHKLNEIQLNNDELEQQINRRRELISACLEKVASGSSQNMLNVTSVWHKRWNGKWVIGIEVTNSGSIGVVKNICATLKLDSSTSFTYHTNIFCRYKHFQQDSQLHEPLKTIVSSLEKRKTDTKGYIENEWKKTTEISKSATIVISFPIPDLLHKSQFDVNGVISYEYKSKHFQLTLSPITIALSDLTNKKYDIKNFEILSGNDQVYLTLLSCSKQHWLVAKCNQMSINLENRLEFDCRFKRVNVTSKSMSVYLVDDICDSCNGILITVEKEKDLLYNLVIYSRDFNSYELMLHYIYEQIPDLLMIPKSKQHILQEEIVSLTQQTTQSELVQKKLKKLGTVMEAQLLLVQQFCDEEIGKIPPDALKKSDDVEFNIRINNYQTFRHKLSDFEQKADFLYNSINKSKLFQEKEEK</sequence>
<evidence type="ECO:0000256" key="1">
    <source>
        <dbReference type="SAM" id="Coils"/>
    </source>
</evidence>
<proteinExistence type="predicted"/>
<accession>A0AAN7ZN80</accession>
<keyword evidence="3" id="KW-1185">Reference proteome</keyword>